<dbReference type="RefSeq" id="WP_138473799.1">
    <property type="nucleotide sequence ID" value="NZ_VBTH01000002.1"/>
</dbReference>
<evidence type="ECO:0000313" key="2">
    <source>
        <dbReference type="Proteomes" id="UP000305541"/>
    </source>
</evidence>
<dbReference type="Proteomes" id="UP000305541">
    <property type="component" value="Unassembled WGS sequence"/>
</dbReference>
<organism evidence="1 2">
    <name type="scientific">Pediococcus stilesii</name>
    <dbReference type="NCBI Taxonomy" id="331679"/>
    <lineage>
        <taxon>Bacteria</taxon>
        <taxon>Bacillati</taxon>
        <taxon>Bacillota</taxon>
        <taxon>Bacilli</taxon>
        <taxon>Lactobacillales</taxon>
        <taxon>Lactobacillaceae</taxon>
        <taxon>Pediococcus</taxon>
    </lineage>
</organism>
<name>A0A5R9BY77_9LACO</name>
<evidence type="ECO:0000313" key="1">
    <source>
        <dbReference type="EMBL" id="TLQ05455.1"/>
    </source>
</evidence>
<gene>
    <name evidence="1" type="ORF">FEZ51_01995</name>
</gene>
<accession>A0A5R9BY77</accession>
<comment type="caution">
    <text evidence="1">The sequence shown here is derived from an EMBL/GenBank/DDBJ whole genome shotgun (WGS) entry which is preliminary data.</text>
</comment>
<sequence>MVSADIATTTKKECYLMDYKEIFRAYCDVDLNMAAFSSKLISRKIADQVFDEKGVKEWKQADLMDNIKHLVFHKDLTDKQKITSLKMLLEDKK</sequence>
<proteinExistence type="predicted"/>
<protein>
    <submittedName>
        <fullName evidence="1">Uncharacterized protein</fullName>
    </submittedName>
</protein>
<dbReference type="AlphaFoldDB" id="A0A5R9BY77"/>
<reference evidence="1 2" key="1">
    <citation type="submission" date="2019-05" db="EMBL/GenBank/DDBJ databases">
        <title>The metagenome of a microbial culture collection derived from dairy environment covers the genomic content of the human microbiome.</title>
        <authorList>
            <person name="Roder T."/>
            <person name="Wuthrich D."/>
            <person name="Sattari Z."/>
            <person name="Von Ah U."/>
            <person name="Bar C."/>
            <person name="Ronchi F."/>
            <person name="Macpherson A.J."/>
            <person name="Ganal-Vonarburg S.C."/>
            <person name="Bruggmann R."/>
            <person name="Vergeres G."/>
        </authorList>
    </citation>
    <scope>NUCLEOTIDE SEQUENCE [LARGE SCALE GENOMIC DNA]</scope>
    <source>
        <strain evidence="1 2">FAM 18815</strain>
    </source>
</reference>
<dbReference type="EMBL" id="VBTH01000002">
    <property type="protein sequence ID" value="TLQ05455.1"/>
    <property type="molecule type" value="Genomic_DNA"/>
</dbReference>